<comment type="caution">
    <text evidence="1">The sequence shown here is derived from an EMBL/GenBank/DDBJ whole genome shotgun (WGS) entry which is preliminary data.</text>
</comment>
<protein>
    <submittedName>
        <fullName evidence="1">Uncharacterized protein</fullName>
    </submittedName>
</protein>
<sequence>MIPSTVHIFERLVRDMPPLVPANVKQDARQALEQVKNNVHLGIDELEDTMITFGMKLWPYREAFLEFFRVYEGEMGEKFLSQKMTREMKKKYQEFKEGGGSFADLFVGSGPIYMFAPHERAQLCKALVEVQHEIWQFAAQSVVTRDRKKYEQRIGEFKEIFGDIAQRLEDLRGMAEKESEHPELASEMREHVRGFEHGLCLLGPKLDYAAVCNTVDHFDSRHEQRKLHRVV</sequence>
<gene>
    <name evidence="1" type="ORF">COU35_00370</name>
</gene>
<dbReference type="AlphaFoldDB" id="A0A2H0TRP8"/>
<reference evidence="2" key="1">
    <citation type="submission" date="2017-09" db="EMBL/GenBank/DDBJ databases">
        <title>Depth-based differentiation of microbial function through sediment-hosted aquifers and enrichment of novel symbionts in the deep terrestrial subsurface.</title>
        <authorList>
            <person name="Probst A.J."/>
            <person name="Ladd B."/>
            <person name="Jarett J.K."/>
            <person name="Geller-Mcgrath D.E."/>
            <person name="Sieber C.M.K."/>
            <person name="Emerson J.B."/>
            <person name="Anantharaman K."/>
            <person name="Thomas B.C."/>
            <person name="Malmstrom R."/>
            <person name="Stieglmeier M."/>
            <person name="Klingl A."/>
            <person name="Woyke T."/>
            <person name="Ryan C.M."/>
            <person name="Banfield J.F."/>
        </authorList>
    </citation>
    <scope>NUCLEOTIDE SEQUENCE [LARGE SCALE GENOMIC DNA]</scope>
</reference>
<dbReference type="EMBL" id="PFCB01000003">
    <property type="protein sequence ID" value="PIR74828.1"/>
    <property type="molecule type" value="Genomic_DNA"/>
</dbReference>
<evidence type="ECO:0000313" key="1">
    <source>
        <dbReference type="EMBL" id="PIR74828.1"/>
    </source>
</evidence>
<evidence type="ECO:0000313" key="2">
    <source>
        <dbReference type="Proteomes" id="UP000230154"/>
    </source>
</evidence>
<proteinExistence type="predicted"/>
<name>A0A2H0TRP8_9BACT</name>
<dbReference type="Proteomes" id="UP000230154">
    <property type="component" value="Unassembled WGS sequence"/>
</dbReference>
<organism evidence="1 2">
    <name type="scientific">Candidatus Magasanikbacteria bacterium CG10_big_fil_rev_8_21_14_0_10_47_10</name>
    <dbReference type="NCBI Taxonomy" id="1974652"/>
    <lineage>
        <taxon>Bacteria</taxon>
        <taxon>Candidatus Magasanikiibacteriota</taxon>
    </lineage>
</organism>
<accession>A0A2H0TRP8</accession>